<evidence type="ECO:0000256" key="2">
    <source>
        <dbReference type="ARBA" id="ARBA00022723"/>
    </source>
</evidence>
<dbReference type="GO" id="GO:0006508">
    <property type="term" value="P:proteolysis"/>
    <property type="evidence" value="ECO:0007669"/>
    <property type="project" value="UniProtKB-KW"/>
</dbReference>
<evidence type="ECO:0000256" key="7">
    <source>
        <dbReference type="ARBA" id="ARBA00023242"/>
    </source>
</evidence>
<evidence type="ECO:0000256" key="5">
    <source>
        <dbReference type="ARBA" id="ARBA00023125"/>
    </source>
</evidence>
<keyword evidence="4" id="KW-0805">Transcription regulation</keyword>
<dbReference type="GO" id="GO:0008270">
    <property type="term" value="F:zinc ion binding"/>
    <property type="evidence" value="ECO:0007669"/>
    <property type="project" value="InterPro"/>
</dbReference>
<comment type="caution">
    <text evidence="13">The sequence shown here is derived from an EMBL/GenBank/DDBJ whole genome shotgun (WGS) entry which is preliminary data.</text>
</comment>
<dbReference type="Proteomes" id="UP001174691">
    <property type="component" value="Unassembled WGS sequence"/>
</dbReference>
<dbReference type="SMART" id="SM00066">
    <property type="entry name" value="GAL4"/>
    <property type="match status" value="1"/>
</dbReference>
<dbReference type="CDD" id="cd12148">
    <property type="entry name" value="fungal_TF_MHR"/>
    <property type="match status" value="1"/>
</dbReference>
<organism evidence="13 14">
    <name type="scientific">Coniochaeta hoffmannii</name>
    <dbReference type="NCBI Taxonomy" id="91930"/>
    <lineage>
        <taxon>Eukaryota</taxon>
        <taxon>Fungi</taxon>
        <taxon>Dikarya</taxon>
        <taxon>Ascomycota</taxon>
        <taxon>Pezizomycotina</taxon>
        <taxon>Sordariomycetes</taxon>
        <taxon>Sordariomycetidae</taxon>
        <taxon>Coniochaetales</taxon>
        <taxon>Coniochaetaceae</taxon>
        <taxon>Coniochaeta</taxon>
    </lineage>
</organism>
<feature type="region of interest" description="Disordered" evidence="11">
    <location>
        <begin position="1"/>
        <end position="52"/>
    </location>
</feature>
<keyword evidence="3" id="KW-0862">Zinc</keyword>
<evidence type="ECO:0000256" key="11">
    <source>
        <dbReference type="SAM" id="MobiDB-lite"/>
    </source>
</evidence>
<dbReference type="InterPro" id="IPR001138">
    <property type="entry name" value="Zn2Cys6_DnaBD"/>
</dbReference>
<reference evidence="13" key="1">
    <citation type="submission" date="2022-07" db="EMBL/GenBank/DDBJ databases">
        <title>Fungi with potential for degradation of polypropylene.</title>
        <authorList>
            <person name="Gostincar C."/>
        </authorList>
    </citation>
    <scope>NUCLEOTIDE SEQUENCE</scope>
    <source>
        <strain evidence="13">EXF-13287</strain>
    </source>
</reference>
<feature type="region of interest" description="Disordered" evidence="11">
    <location>
        <begin position="488"/>
        <end position="512"/>
    </location>
</feature>
<comment type="subcellular location">
    <subcellularLocation>
        <location evidence="1">Nucleus</location>
    </subcellularLocation>
</comment>
<comment type="similarity">
    <text evidence="8">Belongs to the prtT family.</text>
</comment>
<dbReference type="InterPro" id="IPR036864">
    <property type="entry name" value="Zn2-C6_fun-type_DNA-bd_sf"/>
</dbReference>
<dbReference type="GO" id="GO:0000976">
    <property type="term" value="F:transcription cis-regulatory region binding"/>
    <property type="evidence" value="ECO:0007669"/>
    <property type="project" value="TreeGrafter"/>
</dbReference>
<keyword evidence="2" id="KW-0479">Metal-binding</keyword>
<proteinExistence type="inferred from homology"/>
<evidence type="ECO:0000256" key="3">
    <source>
        <dbReference type="ARBA" id="ARBA00022833"/>
    </source>
</evidence>
<keyword evidence="7" id="KW-0539">Nucleus</keyword>
<keyword evidence="13" id="KW-0378">Hydrolase</keyword>
<dbReference type="AlphaFoldDB" id="A0AA38REI0"/>
<evidence type="ECO:0000256" key="4">
    <source>
        <dbReference type="ARBA" id="ARBA00023015"/>
    </source>
</evidence>
<keyword evidence="5" id="KW-0238">DNA-binding</keyword>
<name>A0AA38REI0_9PEZI</name>
<feature type="domain" description="Zn(2)-C6 fungal-type" evidence="12">
    <location>
        <begin position="50"/>
        <end position="96"/>
    </location>
</feature>
<feature type="compositionally biased region" description="Gly residues" evidence="11">
    <location>
        <begin position="628"/>
        <end position="641"/>
    </location>
</feature>
<dbReference type="PANTHER" id="PTHR31845">
    <property type="entry name" value="FINGER DOMAIN PROTEIN, PUTATIVE-RELATED"/>
    <property type="match status" value="1"/>
</dbReference>
<evidence type="ECO:0000256" key="9">
    <source>
        <dbReference type="ARBA" id="ARBA00041135"/>
    </source>
</evidence>
<accession>A0AA38REI0</accession>
<evidence type="ECO:0000313" key="14">
    <source>
        <dbReference type="Proteomes" id="UP001174691"/>
    </source>
</evidence>
<dbReference type="EMBL" id="JANBVN010000104">
    <property type="protein sequence ID" value="KAJ9144006.1"/>
    <property type="molecule type" value="Genomic_DNA"/>
</dbReference>
<dbReference type="InterPro" id="IPR051089">
    <property type="entry name" value="prtT"/>
</dbReference>
<evidence type="ECO:0000256" key="1">
    <source>
        <dbReference type="ARBA" id="ARBA00004123"/>
    </source>
</evidence>
<keyword evidence="14" id="KW-1185">Reference proteome</keyword>
<feature type="region of interest" description="Disordered" evidence="11">
    <location>
        <begin position="610"/>
        <end position="650"/>
    </location>
</feature>
<dbReference type="SUPFAM" id="SSF57701">
    <property type="entry name" value="Zn2/Cys6 DNA-binding domain"/>
    <property type="match status" value="1"/>
</dbReference>
<protein>
    <recommendedName>
        <fullName evidence="9">Transcriptional activator of proteases prtT</fullName>
    </recommendedName>
    <alternativeName>
        <fullName evidence="10">Zn(2)-C6 zinc finger-containing protein prtT</fullName>
    </alternativeName>
</protein>
<dbReference type="GO" id="GO:0000981">
    <property type="term" value="F:DNA-binding transcription factor activity, RNA polymerase II-specific"/>
    <property type="evidence" value="ECO:0007669"/>
    <property type="project" value="InterPro"/>
</dbReference>
<dbReference type="GO" id="GO:0008233">
    <property type="term" value="F:peptidase activity"/>
    <property type="evidence" value="ECO:0007669"/>
    <property type="project" value="UniProtKB-KW"/>
</dbReference>
<feature type="compositionally biased region" description="Low complexity" evidence="11">
    <location>
        <begin position="488"/>
        <end position="502"/>
    </location>
</feature>
<gene>
    <name evidence="13" type="ORF">NKR19_g6584</name>
</gene>
<dbReference type="PANTHER" id="PTHR31845:SF34">
    <property type="entry name" value="TRANSCRIPTIONAL ACTIVATOR OF PROTEASES PRTT"/>
    <property type="match status" value="1"/>
</dbReference>
<evidence type="ECO:0000256" key="10">
    <source>
        <dbReference type="ARBA" id="ARBA00042461"/>
    </source>
</evidence>
<feature type="compositionally biased region" description="Polar residues" evidence="11">
    <location>
        <begin position="1"/>
        <end position="12"/>
    </location>
</feature>
<keyword evidence="13" id="KW-0645">Protease</keyword>
<dbReference type="GO" id="GO:0005634">
    <property type="term" value="C:nucleus"/>
    <property type="evidence" value="ECO:0007669"/>
    <property type="project" value="UniProtKB-SubCell"/>
</dbReference>
<dbReference type="Gene3D" id="4.10.240.10">
    <property type="entry name" value="Zn(2)-C6 fungal-type DNA-binding domain"/>
    <property type="match status" value="1"/>
</dbReference>
<evidence type="ECO:0000259" key="12">
    <source>
        <dbReference type="SMART" id="SM00066"/>
    </source>
</evidence>
<evidence type="ECO:0000256" key="8">
    <source>
        <dbReference type="ARBA" id="ARBA00038134"/>
    </source>
</evidence>
<sequence>MDADSQSIASASEKTRKRPHASVVEPESETVSSAAGTTSPRPETGNGKRRRRKLSCETCQRLKCRCDYDPVSRTCHRCKTLRRPCSITDDDFHMMPQLDAAVQDPSVEVKQRLEAVEGSVTEIKLMIRDVQSSLASSRGRDGAGTRHYSSHPEPQSPDLAPENAEPEDISDPADAGIGSAPAIVMRAMTTQLDGGRRRVLEHFNSDLVQLGLLDEASADTLIRLFFRHRDSALVVREISHTEPSKELRRASPFLHAVCCLHGMPYGGEDWPPASIQRQVYQQVRMMLGQALLASPLPLDEINAILLMSVYSNQSPVLDDSPVNYIDSWLLTGYCAQQAMLSISFSTIVENVRRGRPTDEDRRAIRLWASVCLHHLHWAVTTGRPSTIPAPYLNQCNMLLSLFEATVHEGMVVAEILLYTALNRKLTHHSYLDSQGECAEFAAWKRKWCHLFALPRSSAFKLSYHSAYLILAVRSLEDFDSGPVATRDLLSPQQQQQQQQQQPLHPPSHPSRAAHAHSHATALRFAVQILETFLEMSAPLRNEIPIYLHMCISYSALVIAQYWRPDAGSPAAGTVVLELLRGLEEWCEGCRSAAVVTAYSAGLARRRVVLAGGGNTGGDEDGGRPSSGREGGGGGGGGGVGKGEQADEVEPASPLYSAAEGLLGLGGVSMVEGSDARMAAGVNGHHNHVHLDVSELGLDLTPDFPSMEDFFGGGFLDFMR</sequence>
<keyword evidence="6" id="KW-0804">Transcription</keyword>
<evidence type="ECO:0000256" key="6">
    <source>
        <dbReference type="ARBA" id="ARBA00023163"/>
    </source>
</evidence>
<feature type="compositionally biased region" description="Low complexity" evidence="11">
    <location>
        <begin position="21"/>
        <end position="35"/>
    </location>
</feature>
<evidence type="ECO:0000313" key="13">
    <source>
        <dbReference type="EMBL" id="KAJ9144006.1"/>
    </source>
</evidence>
<feature type="region of interest" description="Disordered" evidence="11">
    <location>
        <begin position="134"/>
        <end position="176"/>
    </location>
</feature>